<evidence type="ECO:0000313" key="1">
    <source>
        <dbReference type="EMBL" id="MFC5380589.1"/>
    </source>
</evidence>
<proteinExistence type="predicted"/>
<dbReference type="Gene3D" id="3.10.490.10">
    <property type="entry name" value="Gamma-glutamyl cyclotransferase-like"/>
    <property type="match status" value="1"/>
</dbReference>
<protein>
    <submittedName>
        <fullName evidence="1">Histone deacetylase</fullName>
    </submittedName>
</protein>
<accession>A0ABW0GL81</accession>
<organism evidence="1 2">
    <name type="scientific">Aquipuribacter nitratireducens</name>
    <dbReference type="NCBI Taxonomy" id="650104"/>
    <lineage>
        <taxon>Bacteria</taxon>
        <taxon>Bacillati</taxon>
        <taxon>Actinomycetota</taxon>
        <taxon>Actinomycetes</taxon>
        <taxon>Micrococcales</taxon>
        <taxon>Intrasporangiaceae</taxon>
        <taxon>Aquipuribacter</taxon>
    </lineage>
</organism>
<comment type="caution">
    <text evidence="1">The sequence shown here is derived from an EMBL/GenBank/DDBJ whole genome shotgun (WGS) entry which is preliminary data.</text>
</comment>
<dbReference type="RefSeq" id="WP_340267987.1">
    <property type="nucleotide sequence ID" value="NZ_JBBEOG010000002.1"/>
</dbReference>
<dbReference type="Proteomes" id="UP001596122">
    <property type="component" value="Unassembled WGS sequence"/>
</dbReference>
<name>A0ABW0GL81_9MICO</name>
<evidence type="ECO:0000313" key="2">
    <source>
        <dbReference type="Proteomes" id="UP001596122"/>
    </source>
</evidence>
<gene>
    <name evidence="1" type="ORF">ACFPJ6_07295</name>
</gene>
<keyword evidence="2" id="KW-1185">Reference proteome</keyword>
<sequence>MTAHVDRTVPLPDVATTVLRVRARAAVVTLRPGPAGPGSPELRDEPGHVWYVSYGSNLLRERFERYLLGGRLPGLDVEYPGGPATAPAAADRPAVLPGSLRLAGEAPAWGGGGVCFWDPTPGGPGVLARAWRVTLAQFREVVHLENGGELRRQAPWSDAVLRDGEGSVNGAWYGRLVRCGRLDDEPALTFTAPHGGLPPSRSPSPRYRSVVADGLLETFGPAPHGSLTRAEADAYLTAADGWDRAVGPGR</sequence>
<dbReference type="EMBL" id="JBHSLD010000007">
    <property type="protein sequence ID" value="MFC5380589.1"/>
    <property type="molecule type" value="Genomic_DNA"/>
</dbReference>
<reference evidence="2" key="1">
    <citation type="journal article" date="2019" name="Int. J. Syst. Evol. Microbiol.">
        <title>The Global Catalogue of Microorganisms (GCM) 10K type strain sequencing project: providing services to taxonomists for standard genome sequencing and annotation.</title>
        <authorList>
            <consortium name="The Broad Institute Genomics Platform"/>
            <consortium name="The Broad Institute Genome Sequencing Center for Infectious Disease"/>
            <person name="Wu L."/>
            <person name="Ma J."/>
        </authorList>
    </citation>
    <scope>NUCLEOTIDE SEQUENCE [LARGE SCALE GENOMIC DNA]</scope>
    <source>
        <strain evidence="2">CCUG 43114</strain>
    </source>
</reference>